<dbReference type="eggNOG" id="COG4104">
    <property type="taxonomic scope" value="Bacteria"/>
</dbReference>
<evidence type="ECO:0000313" key="1">
    <source>
        <dbReference type="EMBL" id="CAV26236.1"/>
    </source>
</evidence>
<organism evidence="1 2">
    <name type="scientific">Vibrio atlanticus (strain LGP32)</name>
    <name type="common">Vibrio splendidus (strain Mel32)</name>
    <dbReference type="NCBI Taxonomy" id="575788"/>
    <lineage>
        <taxon>Bacteria</taxon>
        <taxon>Pseudomonadati</taxon>
        <taxon>Pseudomonadota</taxon>
        <taxon>Gammaproteobacteria</taxon>
        <taxon>Vibrionales</taxon>
        <taxon>Vibrionaceae</taxon>
        <taxon>Vibrio</taxon>
    </lineage>
</organism>
<dbReference type="Proteomes" id="UP000009100">
    <property type="component" value="Chromosome 2"/>
</dbReference>
<reference evidence="1 2" key="1">
    <citation type="submission" date="2009-02" db="EMBL/GenBank/DDBJ databases">
        <title>Vibrio splendidus str. LGP32 complete genome.</title>
        <authorList>
            <person name="Mazel D."/>
            <person name="Le Roux F."/>
        </authorList>
    </citation>
    <scope>NUCLEOTIDE SEQUENCE [LARGE SCALE GENOMIC DNA]</scope>
    <source>
        <strain evidence="1 2">LGP32</strain>
    </source>
</reference>
<gene>
    <name evidence="1" type="ordered locus">VS_II0613</name>
</gene>
<dbReference type="STRING" id="575788.VS_II0613"/>
<dbReference type="AlphaFoldDB" id="B7VRM5"/>
<proteinExistence type="predicted"/>
<dbReference type="KEGG" id="vsp:VS_II0613"/>
<dbReference type="HOGENOM" id="CLU_148568_5_0_6"/>
<dbReference type="PATRIC" id="fig|575788.5.peg.595"/>
<evidence type="ECO:0000313" key="2">
    <source>
        <dbReference type="Proteomes" id="UP000009100"/>
    </source>
</evidence>
<protein>
    <recommendedName>
        <fullName evidence="3">Type VI secretion protein</fullName>
    </recommendedName>
</protein>
<dbReference type="Pfam" id="PF05488">
    <property type="entry name" value="PAAR_motif"/>
    <property type="match status" value="1"/>
</dbReference>
<evidence type="ECO:0008006" key="3">
    <source>
        <dbReference type="Google" id="ProtNLM"/>
    </source>
</evidence>
<dbReference type="InterPro" id="IPR008727">
    <property type="entry name" value="PAAR_motif"/>
</dbReference>
<dbReference type="EMBL" id="FM954973">
    <property type="protein sequence ID" value="CAV26236.1"/>
    <property type="molecule type" value="Genomic_DNA"/>
</dbReference>
<sequence>MLPAVRATDMHMRPMQTPDLVPTPHVSGPLLPLSTTVLIGNFPAATLGKICICVGPPDGVVKGSATVLVNNKPAARMGDLTVHVGTIIMGIPTVLIGG</sequence>
<dbReference type="Gene3D" id="2.60.200.60">
    <property type="match status" value="2"/>
</dbReference>
<dbReference type="CDD" id="cd14738">
    <property type="entry name" value="PAAR_2"/>
    <property type="match status" value="1"/>
</dbReference>
<name>B7VRM5_VIBA3</name>
<accession>B7VRM5</accession>